<feature type="region of interest" description="Disordered" evidence="16">
    <location>
        <begin position="520"/>
        <end position="539"/>
    </location>
</feature>
<feature type="compositionally biased region" description="Gly residues" evidence="16">
    <location>
        <begin position="467"/>
        <end position="476"/>
    </location>
</feature>
<keyword evidence="3" id="KW-0723">Serine/threonine-protein kinase</keyword>
<comment type="cofactor">
    <cofactor evidence="1">
        <name>Mg(2+)</name>
        <dbReference type="ChEBI" id="CHEBI:18420"/>
    </cofactor>
</comment>
<accession>A0A9Q9WB40</accession>
<keyword evidence="8 15" id="KW-0067">ATP-binding</keyword>
<dbReference type="Pfam" id="PF21115">
    <property type="entry name" value="UBA_BRSK"/>
    <property type="match status" value="1"/>
</dbReference>
<feature type="binding site" evidence="15">
    <location>
        <position position="47"/>
    </location>
    <ligand>
        <name>ATP</name>
        <dbReference type="ChEBI" id="CHEBI:30616"/>
    </ligand>
</feature>
<dbReference type="PROSITE" id="PS00107">
    <property type="entry name" value="PROTEIN_KINASE_ATP"/>
    <property type="match status" value="1"/>
</dbReference>
<feature type="compositionally biased region" description="Basic and acidic residues" evidence="16">
    <location>
        <begin position="621"/>
        <end position="637"/>
    </location>
</feature>
<name>A0A9Q9WB40_CYPCA</name>
<evidence type="ECO:0000256" key="3">
    <source>
        <dbReference type="ARBA" id="ARBA00022527"/>
    </source>
</evidence>
<dbReference type="SMR" id="A0A9Q9WB40"/>
<keyword evidence="4" id="KW-0808">Transferase</keyword>
<evidence type="ECO:0000256" key="5">
    <source>
        <dbReference type="ARBA" id="ARBA00022723"/>
    </source>
</evidence>
<feature type="region of interest" description="Disordered" evidence="16">
    <location>
        <begin position="675"/>
        <end position="753"/>
    </location>
</feature>
<comment type="catalytic activity">
    <reaction evidence="12">
        <text>L-seryl-[tau protein] + ATP = O-phospho-L-seryl-[tau protein] + ADP + H(+)</text>
        <dbReference type="Rhea" id="RHEA:12801"/>
        <dbReference type="Rhea" id="RHEA-COMP:13701"/>
        <dbReference type="Rhea" id="RHEA-COMP:13702"/>
        <dbReference type="ChEBI" id="CHEBI:15378"/>
        <dbReference type="ChEBI" id="CHEBI:29999"/>
        <dbReference type="ChEBI" id="CHEBI:30616"/>
        <dbReference type="ChEBI" id="CHEBI:83421"/>
        <dbReference type="ChEBI" id="CHEBI:456216"/>
        <dbReference type="EC" id="2.7.11.26"/>
    </reaction>
</comment>
<dbReference type="GeneID" id="109054873"/>
<sequence length="753" mass="83630">MSSKELSGSQAAQYVGPYRLEKTLGKGQTGLVKLGIHCITGQKVAIKIVNREKLSESVLMKVEREIAILKLIEHPHVLKLYDVYENNKYLYLVLEHVSGGELFDYLVKKGRLTPKEARKFFRQIISALDFCHSHSICHRDLKPENLLLDEKNNIRIADFGMASLQVGDSLLETSCGSPHYACPEVIRGEKYDGRRADVWSCGVILFALLVGALPFDHDNLRQLLEKVKSGVFHMPHFIPPDCQALLRGMIEVNPEKRLTLEEIQKHPWYQGGRNEPCPEQPPPRRVCVKRILSLTDLDPDVLESMHSLGCFRDRVKLTRDLQCAEENQEKLIYYLLLDRKERYPSYEDEHLPPRNDVDPPRKRVDSPMLTRHGRCRPERKSLEVLSVTEQGSPTPPRRALDTSAHSQRSRSVSGASTGLSSSPLNSPRVTPQGSPLPTPLGTPVHHPQHPPPTPPSSSSSSSSSRAEGGGGVGGGSMSLTPPSSPGGSGGMAASSSAHWRTRLNSFKNNLLGSPRFHRRRLQVPTSEDMSSLTPESSPELAKKSWFGNFISLEREEQIFVVIRDKPLSSIKADIVHAFLSIPSLSHSVISQTSFRAEYKSSGGPSVFQKPVKFQVDIAFSEGERERERDKEREREGRRETGIYSVTFTLLSGPSRRFKRVVETIQAQLLSTHDQPSVQALADEKNGLSSRPPSTPTRQNSRRSEGGGDRGERPERSDRGEGSSIGGSASVLQRKGSGKDKTRLLSSNGTQSQP</sequence>
<dbReference type="FunFam" id="3.30.200.20:FF:000003">
    <property type="entry name" value="Non-specific serine/threonine protein kinase"/>
    <property type="match status" value="1"/>
</dbReference>
<feature type="compositionally biased region" description="Low complexity" evidence="16">
    <location>
        <begin position="409"/>
        <end position="422"/>
    </location>
</feature>
<protein>
    <submittedName>
        <fullName evidence="18">Serine/threonine-protein kinase BRSK2 isoform X2</fullName>
    </submittedName>
</protein>
<dbReference type="Proteomes" id="UP001155660">
    <property type="component" value="Chromosome A3"/>
</dbReference>
<dbReference type="GO" id="GO:0035556">
    <property type="term" value="P:intracellular signal transduction"/>
    <property type="evidence" value="ECO:0007669"/>
    <property type="project" value="TreeGrafter"/>
</dbReference>
<keyword evidence="5" id="KW-0479">Metal-binding</keyword>
<dbReference type="PANTHER" id="PTHR24346:SF36">
    <property type="entry name" value="SERINE_THREONINE-PROTEIN KINASE BRSK1 ISOFORM X1-RELATED"/>
    <property type="match status" value="1"/>
</dbReference>
<dbReference type="PANTHER" id="PTHR24346">
    <property type="entry name" value="MAP/MICROTUBULE AFFINITY-REGULATING KINASE"/>
    <property type="match status" value="1"/>
</dbReference>
<evidence type="ECO:0000256" key="2">
    <source>
        <dbReference type="ARBA" id="ARBA00006234"/>
    </source>
</evidence>
<dbReference type="CDD" id="cd14081">
    <property type="entry name" value="STKc_BRSK1_2"/>
    <property type="match status" value="1"/>
</dbReference>
<feature type="compositionally biased region" description="Polar residues" evidence="16">
    <location>
        <begin position="743"/>
        <end position="753"/>
    </location>
</feature>
<keyword evidence="9" id="KW-0460">Magnesium</keyword>
<evidence type="ECO:0000256" key="6">
    <source>
        <dbReference type="ARBA" id="ARBA00022741"/>
    </source>
</evidence>
<comment type="similarity">
    <text evidence="2">Belongs to the protein kinase superfamily. CAMK Ser/Thr protein kinase family. SNF1 subfamily.</text>
</comment>
<organism evidence="18">
    <name type="scientific">Cyprinus carpio</name>
    <name type="common">Common carp</name>
    <dbReference type="NCBI Taxonomy" id="7962"/>
    <lineage>
        <taxon>Eukaryota</taxon>
        <taxon>Metazoa</taxon>
        <taxon>Chordata</taxon>
        <taxon>Craniata</taxon>
        <taxon>Vertebrata</taxon>
        <taxon>Euteleostomi</taxon>
        <taxon>Actinopterygii</taxon>
        <taxon>Neopterygii</taxon>
        <taxon>Teleostei</taxon>
        <taxon>Ostariophysi</taxon>
        <taxon>Cypriniformes</taxon>
        <taxon>Cyprinidae</taxon>
        <taxon>Cyprininae</taxon>
        <taxon>Cyprinus</taxon>
    </lineage>
</organism>
<dbReference type="AlphaFoldDB" id="A0A9Q9WB40"/>
<dbReference type="GO" id="GO:0007399">
    <property type="term" value="P:nervous system development"/>
    <property type="evidence" value="ECO:0007669"/>
    <property type="project" value="UniProtKB-KW"/>
</dbReference>
<comment type="catalytic activity">
    <reaction evidence="14">
        <text>L-threonyl-[tau protein] + ATP = O-phospho-L-threonyl-[tau protein] + ADP + H(+)</text>
        <dbReference type="Rhea" id="RHEA:53904"/>
        <dbReference type="Rhea" id="RHEA-COMP:13703"/>
        <dbReference type="Rhea" id="RHEA-COMP:13704"/>
        <dbReference type="ChEBI" id="CHEBI:15378"/>
        <dbReference type="ChEBI" id="CHEBI:30013"/>
        <dbReference type="ChEBI" id="CHEBI:30616"/>
        <dbReference type="ChEBI" id="CHEBI:61977"/>
        <dbReference type="ChEBI" id="CHEBI:456216"/>
        <dbReference type="EC" id="2.7.11.26"/>
    </reaction>
</comment>
<reference evidence="18" key="1">
    <citation type="submission" date="2025-08" db="UniProtKB">
        <authorList>
            <consortium name="RefSeq"/>
        </authorList>
    </citation>
    <scope>IDENTIFICATION</scope>
    <source>
        <tissue evidence="18">Muscle</tissue>
    </source>
</reference>
<dbReference type="GO" id="GO:0050321">
    <property type="term" value="F:tau-protein kinase activity"/>
    <property type="evidence" value="ECO:0007669"/>
    <property type="project" value="UniProtKB-EC"/>
</dbReference>
<feature type="domain" description="Protein kinase" evidence="17">
    <location>
        <begin position="18"/>
        <end position="269"/>
    </location>
</feature>
<dbReference type="PROSITE" id="PS00108">
    <property type="entry name" value="PROTEIN_KINASE_ST"/>
    <property type="match status" value="1"/>
</dbReference>
<proteinExistence type="inferred from homology"/>
<dbReference type="SMART" id="SM00220">
    <property type="entry name" value="S_TKc"/>
    <property type="match status" value="1"/>
</dbReference>
<dbReference type="Pfam" id="PF21122">
    <property type="entry name" value="KA1_BRSK"/>
    <property type="match status" value="1"/>
</dbReference>
<dbReference type="GO" id="GO:0046872">
    <property type="term" value="F:metal ion binding"/>
    <property type="evidence" value="ECO:0007669"/>
    <property type="project" value="UniProtKB-KW"/>
</dbReference>
<evidence type="ECO:0000313" key="18">
    <source>
        <dbReference type="RefSeq" id="XP_042580139.1"/>
    </source>
</evidence>
<dbReference type="InterPro" id="IPR008271">
    <property type="entry name" value="Ser/Thr_kinase_AS"/>
</dbReference>
<gene>
    <name evidence="18" type="primary">brsk1b</name>
</gene>
<evidence type="ECO:0000256" key="7">
    <source>
        <dbReference type="ARBA" id="ARBA00022777"/>
    </source>
</evidence>
<evidence type="ECO:0000256" key="8">
    <source>
        <dbReference type="ARBA" id="ARBA00022840"/>
    </source>
</evidence>
<comment type="catalytic activity">
    <reaction evidence="13">
        <text>L-seryl-[protein] + ATP = O-phospho-L-seryl-[protein] + ADP + H(+)</text>
        <dbReference type="Rhea" id="RHEA:17989"/>
        <dbReference type="Rhea" id="RHEA-COMP:9863"/>
        <dbReference type="Rhea" id="RHEA-COMP:11604"/>
        <dbReference type="ChEBI" id="CHEBI:15378"/>
        <dbReference type="ChEBI" id="CHEBI:29999"/>
        <dbReference type="ChEBI" id="CHEBI:30616"/>
        <dbReference type="ChEBI" id="CHEBI:83421"/>
        <dbReference type="ChEBI" id="CHEBI:456216"/>
        <dbReference type="EC" id="2.7.11.1"/>
    </reaction>
</comment>
<feature type="compositionally biased region" description="Basic and acidic residues" evidence="16">
    <location>
        <begin position="346"/>
        <end position="365"/>
    </location>
</feature>
<evidence type="ECO:0000256" key="1">
    <source>
        <dbReference type="ARBA" id="ARBA00001946"/>
    </source>
</evidence>
<evidence type="ECO:0000256" key="16">
    <source>
        <dbReference type="SAM" id="MobiDB-lite"/>
    </source>
</evidence>
<evidence type="ECO:0000256" key="11">
    <source>
        <dbReference type="ARBA" id="ARBA00047899"/>
    </source>
</evidence>
<dbReference type="FunFam" id="1.10.510.10:FF:000064">
    <property type="entry name" value="BR serine/threonine-protein kinase 2"/>
    <property type="match status" value="1"/>
</dbReference>
<feature type="compositionally biased region" description="Polar residues" evidence="16">
    <location>
        <begin position="686"/>
        <end position="698"/>
    </location>
</feature>
<dbReference type="InterPro" id="IPR017441">
    <property type="entry name" value="Protein_kinase_ATP_BS"/>
</dbReference>
<feature type="compositionally biased region" description="Polar residues" evidence="16">
    <location>
        <begin position="523"/>
        <end position="536"/>
    </location>
</feature>
<comment type="catalytic activity">
    <reaction evidence="11">
        <text>L-threonyl-[protein] + ATP = O-phospho-L-threonyl-[protein] + ADP + H(+)</text>
        <dbReference type="Rhea" id="RHEA:46608"/>
        <dbReference type="Rhea" id="RHEA-COMP:11060"/>
        <dbReference type="Rhea" id="RHEA-COMP:11605"/>
        <dbReference type="ChEBI" id="CHEBI:15378"/>
        <dbReference type="ChEBI" id="CHEBI:30013"/>
        <dbReference type="ChEBI" id="CHEBI:30616"/>
        <dbReference type="ChEBI" id="CHEBI:61977"/>
        <dbReference type="ChEBI" id="CHEBI:456216"/>
        <dbReference type="EC" id="2.7.11.1"/>
    </reaction>
</comment>
<keyword evidence="6 15" id="KW-0547">Nucleotide-binding</keyword>
<keyword evidence="10" id="KW-0524">Neurogenesis</keyword>
<evidence type="ECO:0000256" key="13">
    <source>
        <dbReference type="ARBA" id="ARBA00048679"/>
    </source>
</evidence>
<evidence type="ECO:0000256" key="4">
    <source>
        <dbReference type="ARBA" id="ARBA00022679"/>
    </source>
</evidence>
<feature type="compositionally biased region" description="Polar residues" evidence="16">
    <location>
        <begin position="423"/>
        <end position="433"/>
    </location>
</feature>
<dbReference type="InterPro" id="IPR048622">
    <property type="entry name" value="BRSK1_2-like_UBA"/>
</dbReference>
<dbReference type="GO" id="GO:0005737">
    <property type="term" value="C:cytoplasm"/>
    <property type="evidence" value="ECO:0007669"/>
    <property type="project" value="TreeGrafter"/>
</dbReference>
<feature type="compositionally biased region" description="Basic and acidic residues" evidence="16">
    <location>
        <begin position="701"/>
        <end position="720"/>
    </location>
</feature>
<evidence type="ECO:0000256" key="9">
    <source>
        <dbReference type="ARBA" id="ARBA00022842"/>
    </source>
</evidence>
<evidence type="ECO:0000256" key="10">
    <source>
        <dbReference type="ARBA" id="ARBA00022902"/>
    </source>
</evidence>
<dbReference type="Pfam" id="PF00069">
    <property type="entry name" value="Pkinase"/>
    <property type="match status" value="1"/>
</dbReference>
<evidence type="ECO:0000256" key="12">
    <source>
        <dbReference type="ARBA" id="ARBA00048291"/>
    </source>
</evidence>
<keyword evidence="7 18" id="KW-0418">Kinase</keyword>
<evidence type="ECO:0000259" key="17">
    <source>
        <dbReference type="PROSITE" id="PS50011"/>
    </source>
</evidence>
<dbReference type="GO" id="GO:0005524">
    <property type="term" value="F:ATP binding"/>
    <property type="evidence" value="ECO:0007669"/>
    <property type="project" value="UniProtKB-UniRule"/>
</dbReference>
<feature type="compositionally biased region" description="Low complexity" evidence="16">
    <location>
        <begin position="456"/>
        <end position="466"/>
    </location>
</feature>
<evidence type="ECO:0000256" key="15">
    <source>
        <dbReference type="PROSITE-ProRule" id="PRU10141"/>
    </source>
</evidence>
<feature type="region of interest" description="Disordered" evidence="16">
    <location>
        <begin position="618"/>
        <end position="637"/>
    </location>
</feature>
<dbReference type="CTD" id="558390"/>
<dbReference type="CDD" id="cd14340">
    <property type="entry name" value="UBA_BRSK"/>
    <property type="match status" value="1"/>
</dbReference>
<feature type="region of interest" description="Disordered" evidence="16">
    <location>
        <begin position="346"/>
        <end position="496"/>
    </location>
</feature>
<dbReference type="RefSeq" id="XP_042580139.1">
    <property type="nucleotide sequence ID" value="XM_042724205.1"/>
</dbReference>
<dbReference type="PROSITE" id="PS50011">
    <property type="entry name" value="PROTEIN_KINASE_DOM"/>
    <property type="match status" value="1"/>
</dbReference>
<dbReference type="InterPro" id="IPR000719">
    <property type="entry name" value="Prot_kinase_dom"/>
</dbReference>
<evidence type="ECO:0000256" key="14">
    <source>
        <dbReference type="ARBA" id="ARBA00048878"/>
    </source>
</evidence>